<evidence type="ECO:0000256" key="2">
    <source>
        <dbReference type="ARBA" id="ARBA00005988"/>
    </source>
</evidence>
<keyword evidence="6" id="KW-0732">Signal</keyword>
<evidence type="ECO:0000256" key="6">
    <source>
        <dbReference type="ARBA" id="ARBA00022729"/>
    </source>
</evidence>
<evidence type="ECO:0000313" key="12">
    <source>
        <dbReference type="EMBL" id="KFB39443.1"/>
    </source>
</evidence>
<evidence type="ECO:0000256" key="10">
    <source>
        <dbReference type="PROSITE-ProRule" id="PRU01379"/>
    </source>
</evidence>
<evidence type="ECO:0000256" key="4">
    <source>
        <dbReference type="ARBA" id="ARBA00022670"/>
    </source>
</evidence>
<evidence type="ECO:0000256" key="7">
    <source>
        <dbReference type="ARBA" id="ARBA00022801"/>
    </source>
</evidence>
<dbReference type="Pfam" id="PF00246">
    <property type="entry name" value="Peptidase_M14"/>
    <property type="match status" value="1"/>
</dbReference>
<evidence type="ECO:0000256" key="1">
    <source>
        <dbReference type="ARBA" id="ARBA00001947"/>
    </source>
</evidence>
<keyword evidence="8" id="KW-0862">Zinc</keyword>
<keyword evidence="9" id="KW-0482">Metalloprotease</keyword>
<dbReference type="SMART" id="SM00631">
    <property type="entry name" value="Zn_pept"/>
    <property type="match status" value="1"/>
</dbReference>
<dbReference type="EMBL" id="KE524984">
    <property type="protein sequence ID" value="KFB39443.1"/>
    <property type="molecule type" value="Genomic_DNA"/>
</dbReference>
<dbReference type="Gene3D" id="3.40.630.10">
    <property type="entry name" value="Zn peptidases"/>
    <property type="match status" value="1"/>
</dbReference>
<feature type="domain" description="Peptidase M14" evidence="11">
    <location>
        <begin position="31"/>
        <end position="316"/>
    </location>
</feature>
<keyword evidence="7" id="KW-0378">Hydrolase</keyword>
<dbReference type="GO" id="GO:0006508">
    <property type="term" value="P:proteolysis"/>
    <property type="evidence" value="ECO:0007669"/>
    <property type="project" value="UniProtKB-KW"/>
</dbReference>
<dbReference type="VEuPathDB" id="VectorBase:ASIS001481"/>
<sequence>MPNFTFSGNSYLSVHKRQAALSVDDFNVLDFFLTYDETTAWLQALQAAYPDRVVVESIGASVEERDIYSITINPNQEQTVIITANVHAREWVAMTSAIYIIHELVRNPDSYPELTQFKWIIVPMPNPDGYEYSRLENRYWRKNRSPQAGGTVGVDLNRNFEFQWDVFIKNEDIDPTEETYRGPSAGSEPETKALANLILLNNAAVLYLDMHSYGQYIFYPWGYTDDPAPNVQKAKDVAAAGAEAISYSRHENYRVGTPGELLYKASGSAMDFCHSVGIRACISIELTKEGFEFNTNQIIPYGMEALAAVGAMAETAARP</sequence>
<dbReference type="SUPFAM" id="SSF53187">
    <property type="entry name" value="Zn-dependent exopeptidases"/>
    <property type="match status" value="1"/>
</dbReference>
<dbReference type="InterPro" id="IPR000834">
    <property type="entry name" value="Peptidase_M14"/>
</dbReference>
<reference evidence="13" key="2">
    <citation type="submission" date="2020-05" db="UniProtKB">
        <authorList>
            <consortium name="EnsemblMetazoa"/>
        </authorList>
    </citation>
    <scope>IDENTIFICATION</scope>
</reference>
<dbReference type="STRING" id="74873.A0A084VN99"/>
<protein>
    <submittedName>
        <fullName evidence="12">AGAP008071-PA-like protein</fullName>
    </submittedName>
</protein>
<dbReference type="FunFam" id="3.40.630.10:FF:000084">
    <property type="entry name" value="Carboxypeptidase B2"/>
    <property type="match status" value="1"/>
</dbReference>
<accession>A0A084VN99</accession>
<dbReference type="PANTHER" id="PTHR11705">
    <property type="entry name" value="PROTEASE FAMILY M14 CARBOXYPEPTIDASE A,B"/>
    <property type="match status" value="1"/>
</dbReference>
<feature type="active site" description="Proton donor/acceptor" evidence="10">
    <location>
        <position position="285"/>
    </location>
</feature>
<dbReference type="PROSITE" id="PS52035">
    <property type="entry name" value="PEPTIDASE_M14"/>
    <property type="match status" value="1"/>
</dbReference>
<dbReference type="PANTHER" id="PTHR11705:SF140">
    <property type="entry name" value="FI02848P-RELATED"/>
    <property type="match status" value="1"/>
</dbReference>
<keyword evidence="5" id="KW-0479">Metal-binding</keyword>
<organism evidence="12">
    <name type="scientific">Anopheles sinensis</name>
    <name type="common">Mosquito</name>
    <dbReference type="NCBI Taxonomy" id="74873"/>
    <lineage>
        <taxon>Eukaryota</taxon>
        <taxon>Metazoa</taxon>
        <taxon>Ecdysozoa</taxon>
        <taxon>Arthropoda</taxon>
        <taxon>Hexapoda</taxon>
        <taxon>Insecta</taxon>
        <taxon>Pterygota</taxon>
        <taxon>Neoptera</taxon>
        <taxon>Endopterygota</taxon>
        <taxon>Diptera</taxon>
        <taxon>Nematocera</taxon>
        <taxon>Culicoidea</taxon>
        <taxon>Culicidae</taxon>
        <taxon>Anophelinae</taxon>
        <taxon>Anopheles</taxon>
    </lineage>
</organism>
<dbReference type="VEuPathDB" id="VectorBase:ASIC006934"/>
<dbReference type="OMA" id="NRNFGHG"/>
<dbReference type="Proteomes" id="UP000030765">
    <property type="component" value="Unassembled WGS sequence"/>
</dbReference>
<keyword evidence="4" id="KW-0645">Protease</keyword>
<evidence type="ECO:0000259" key="11">
    <source>
        <dbReference type="PROSITE" id="PS52035"/>
    </source>
</evidence>
<name>A0A084VN99_ANOSI</name>
<proteinExistence type="inferred from homology"/>
<dbReference type="GO" id="GO:0004181">
    <property type="term" value="F:metallocarboxypeptidase activity"/>
    <property type="evidence" value="ECO:0007669"/>
    <property type="project" value="InterPro"/>
</dbReference>
<evidence type="ECO:0000256" key="8">
    <source>
        <dbReference type="ARBA" id="ARBA00022833"/>
    </source>
</evidence>
<dbReference type="AlphaFoldDB" id="A0A084VN99"/>
<keyword evidence="3" id="KW-0121">Carboxypeptidase</keyword>
<evidence type="ECO:0000313" key="13">
    <source>
        <dbReference type="EnsemblMetazoa" id="ASIC006934-PA"/>
    </source>
</evidence>
<evidence type="ECO:0000256" key="5">
    <source>
        <dbReference type="ARBA" id="ARBA00022723"/>
    </source>
</evidence>
<dbReference type="EnsemblMetazoa" id="ASIC006934-RA">
    <property type="protein sequence ID" value="ASIC006934-PA"/>
    <property type="gene ID" value="ASIC006934"/>
</dbReference>
<comment type="similarity">
    <text evidence="2 10">Belongs to the peptidase M14 family.</text>
</comment>
<dbReference type="EMBL" id="ATLV01014731">
    <property type="status" value="NOT_ANNOTATED_CDS"/>
    <property type="molecule type" value="Genomic_DNA"/>
</dbReference>
<evidence type="ECO:0000313" key="14">
    <source>
        <dbReference type="Proteomes" id="UP000030765"/>
    </source>
</evidence>
<gene>
    <name evidence="12" type="ORF">ZHAS_00006934</name>
</gene>
<comment type="cofactor">
    <cofactor evidence="1">
        <name>Zn(2+)</name>
        <dbReference type="ChEBI" id="CHEBI:29105"/>
    </cofactor>
</comment>
<keyword evidence="14" id="KW-1185">Reference proteome</keyword>
<evidence type="ECO:0000256" key="9">
    <source>
        <dbReference type="ARBA" id="ARBA00023049"/>
    </source>
</evidence>
<dbReference type="PRINTS" id="PR00765">
    <property type="entry name" value="CRBOXYPTASEA"/>
</dbReference>
<dbReference type="GO" id="GO:0005615">
    <property type="term" value="C:extracellular space"/>
    <property type="evidence" value="ECO:0007669"/>
    <property type="project" value="TreeGrafter"/>
</dbReference>
<dbReference type="GO" id="GO:0008270">
    <property type="term" value="F:zinc ion binding"/>
    <property type="evidence" value="ECO:0007669"/>
    <property type="project" value="InterPro"/>
</dbReference>
<reference evidence="12 14" key="1">
    <citation type="journal article" date="2014" name="BMC Genomics">
        <title>Genome sequence of Anopheles sinensis provides insight into genetics basis of mosquito competence for malaria parasites.</title>
        <authorList>
            <person name="Zhou D."/>
            <person name="Zhang D."/>
            <person name="Ding G."/>
            <person name="Shi L."/>
            <person name="Hou Q."/>
            <person name="Ye Y."/>
            <person name="Xu Y."/>
            <person name="Zhou H."/>
            <person name="Xiong C."/>
            <person name="Li S."/>
            <person name="Yu J."/>
            <person name="Hong S."/>
            <person name="Yu X."/>
            <person name="Zou P."/>
            <person name="Chen C."/>
            <person name="Chang X."/>
            <person name="Wang W."/>
            <person name="Lv Y."/>
            <person name="Sun Y."/>
            <person name="Ma L."/>
            <person name="Shen B."/>
            <person name="Zhu C."/>
        </authorList>
    </citation>
    <scope>NUCLEOTIDE SEQUENCE [LARGE SCALE GENOMIC DNA]</scope>
</reference>
<dbReference type="OrthoDB" id="3626597at2759"/>
<evidence type="ECO:0000256" key="3">
    <source>
        <dbReference type="ARBA" id="ARBA00022645"/>
    </source>
</evidence>